<dbReference type="RefSeq" id="WP_034844030.1">
    <property type="nucleotide sequence ID" value="NZ_JOJP01000001.1"/>
</dbReference>
<dbReference type="Gene3D" id="2.40.160.40">
    <property type="entry name" value="monomeric porin ompg"/>
    <property type="match status" value="1"/>
</dbReference>
<comment type="caution">
    <text evidence="3">The sequence shown here is derived from an EMBL/GenBank/DDBJ whole genome shotgun (WGS) entry which is preliminary data.</text>
</comment>
<name>A0A081K7I2_9GAMM</name>
<dbReference type="InterPro" id="IPR053713">
    <property type="entry name" value="Bact_OM_Channel_sf"/>
</dbReference>
<keyword evidence="4" id="KW-1185">Reference proteome</keyword>
<keyword evidence="1 2" id="KW-0732">Signal</keyword>
<sequence>MTAINLSGIKRYTSSSLILMALSTSALAGNVQIGTEFRDFNEPYKSDSYQMPYVSFNLNPIEGSPLQVIAKIDYRHMDLPEQRSWNNRSRQTLAVGYQWTLGQFTWAPKVGFRHQIYEGNTRSMEYRFYPGLRYDFSKSTSINLAGWMAPTRSHGRFRDDGVDKKLRTSYDDYTHELELKLGHSLSSSQRVTVSLYHEMFSKEYESRAFSNKESDSLQLRLYYRHRLNDLTLEPYTRIDLTQNQTDGVGNERNQKRNRYGMLATYKLSKQLSILPEIYMEEADVKTWNNEDATNPEKYYMYYGLSFRYSFK</sequence>
<evidence type="ECO:0000313" key="3">
    <source>
        <dbReference type="EMBL" id="KEI70108.1"/>
    </source>
</evidence>
<dbReference type="AlphaFoldDB" id="A0A081K7I2"/>
<protein>
    <submittedName>
        <fullName evidence="3">Uncharacterized protein</fullName>
    </submittedName>
</protein>
<dbReference type="STRING" id="305900.GV64_04510"/>
<evidence type="ECO:0000256" key="1">
    <source>
        <dbReference type="ARBA" id="ARBA00022729"/>
    </source>
</evidence>
<feature type="chain" id="PRO_5001758673" evidence="2">
    <location>
        <begin position="29"/>
        <end position="311"/>
    </location>
</feature>
<organism evidence="3 4">
    <name type="scientific">Endozoicomonas elysicola</name>
    <dbReference type="NCBI Taxonomy" id="305900"/>
    <lineage>
        <taxon>Bacteria</taxon>
        <taxon>Pseudomonadati</taxon>
        <taxon>Pseudomonadota</taxon>
        <taxon>Gammaproteobacteria</taxon>
        <taxon>Oceanospirillales</taxon>
        <taxon>Endozoicomonadaceae</taxon>
        <taxon>Endozoicomonas</taxon>
    </lineage>
</organism>
<proteinExistence type="predicted"/>
<gene>
    <name evidence="3" type="ORF">GV64_04510</name>
</gene>
<dbReference type="Proteomes" id="UP000027997">
    <property type="component" value="Unassembled WGS sequence"/>
</dbReference>
<evidence type="ECO:0000313" key="4">
    <source>
        <dbReference type="Proteomes" id="UP000027997"/>
    </source>
</evidence>
<evidence type="ECO:0000256" key="2">
    <source>
        <dbReference type="SAM" id="SignalP"/>
    </source>
</evidence>
<dbReference type="eggNOG" id="ENOG502ZMJN">
    <property type="taxonomic scope" value="Bacteria"/>
</dbReference>
<feature type="signal peptide" evidence="2">
    <location>
        <begin position="1"/>
        <end position="28"/>
    </location>
</feature>
<dbReference type="EMBL" id="JOJP01000001">
    <property type="protein sequence ID" value="KEI70108.1"/>
    <property type="molecule type" value="Genomic_DNA"/>
</dbReference>
<accession>A0A081K7I2</accession>
<reference evidence="3 4" key="1">
    <citation type="submission" date="2014-06" db="EMBL/GenBank/DDBJ databases">
        <title>Whole Genome Sequences of Three Symbiotic Endozoicomonas Bacteria.</title>
        <authorList>
            <person name="Neave M.J."/>
            <person name="Apprill A."/>
            <person name="Voolstra C.R."/>
        </authorList>
    </citation>
    <scope>NUCLEOTIDE SEQUENCE [LARGE SCALE GENOMIC DNA]</scope>
    <source>
        <strain evidence="3 4">DSM 22380</strain>
    </source>
</reference>